<evidence type="ECO:0000313" key="8">
    <source>
        <dbReference type="Proteomes" id="UP000267464"/>
    </source>
</evidence>
<dbReference type="SUPFAM" id="SSF55785">
    <property type="entry name" value="PYP-like sensor domain (PAS domain)"/>
    <property type="match status" value="1"/>
</dbReference>
<dbReference type="InterPro" id="IPR050595">
    <property type="entry name" value="Bact_response_regulator"/>
</dbReference>
<keyword evidence="3 4" id="KW-0597">Phosphoprotein</keyword>
<comment type="caution">
    <text evidence="7">The sequence shown here is derived from an EMBL/GenBank/DDBJ whole genome shotgun (WGS) entry which is preliminary data.</text>
</comment>
<dbReference type="PROSITE" id="PS50112">
    <property type="entry name" value="PAS"/>
    <property type="match status" value="1"/>
</dbReference>
<dbReference type="Pfam" id="PF08448">
    <property type="entry name" value="PAS_4"/>
    <property type="match status" value="1"/>
</dbReference>
<dbReference type="InterPro" id="IPR001789">
    <property type="entry name" value="Sig_transdc_resp-reg_receiver"/>
</dbReference>
<dbReference type="OrthoDB" id="9105265at2"/>
<organism evidence="7 8">
    <name type="scientific">Piscinibacter terrae</name>
    <dbReference type="NCBI Taxonomy" id="2496871"/>
    <lineage>
        <taxon>Bacteria</taxon>
        <taxon>Pseudomonadati</taxon>
        <taxon>Pseudomonadota</taxon>
        <taxon>Betaproteobacteria</taxon>
        <taxon>Burkholderiales</taxon>
        <taxon>Sphaerotilaceae</taxon>
        <taxon>Piscinibacter</taxon>
    </lineage>
</organism>
<dbReference type="InterPro" id="IPR013656">
    <property type="entry name" value="PAS_4"/>
</dbReference>
<dbReference type="CDD" id="cd00130">
    <property type="entry name" value="PAS"/>
    <property type="match status" value="1"/>
</dbReference>
<dbReference type="Proteomes" id="UP000267464">
    <property type="component" value="Unassembled WGS sequence"/>
</dbReference>
<dbReference type="EC" id="2.7.13.3" evidence="2"/>
<reference evidence="7 8" key="2">
    <citation type="submission" date="2018-12" db="EMBL/GenBank/DDBJ databases">
        <title>Rhizobacter gummiphilus sp. nov., a rubber-degrading bacterium isolated from the soil of a botanical garden in Japan.</title>
        <authorList>
            <person name="Shunsuke S.S."/>
        </authorList>
    </citation>
    <scope>NUCLEOTIDE SEQUENCE [LARGE SCALE GENOMIC DNA]</scope>
    <source>
        <strain evidence="7 8">S-16</strain>
    </source>
</reference>
<dbReference type="PROSITE" id="PS50110">
    <property type="entry name" value="RESPONSE_REGULATORY"/>
    <property type="match status" value="1"/>
</dbReference>
<feature type="domain" description="PAS" evidence="6">
    <location>
        <begin position="8"/>
        <end position="48"/>
    </location>
</feature>
<dbReference type="InterPro" id="IPR000014">
    <property type="entry name" value="PAS"/>
</dbReference>
<accession>A0A3N7HIT0</accession>
<dbReference type="PANTHER" id="PTHR44591:SF3">
    <property type="entry name" value="RESPONSE REGULATORY DOMAIN-CONTAINING PROTEIN"/>
    <property type="match status" value="1"/>
</dbReference>
<keyword evidence="7" id="KW-0418">Kinase</keyword>
<keyword evidence="7" id="KW-0808">Transferase</keyword>
<reference evidence="7 8" key="1">
    <citation type="submission" date="2018-08" db="EMBL/GenBank/DDBJ databases">
        <authorList>
            <person name="Khan S.A."/>
            <person name="Jeon C.O."/>
            <person name="Chun B.H."/>
            <person name="Jeong S.E."/>
        </authorList>
    </citation>
    <scope>NUCLEOTIDE SEQUENCE [LARGE SCALE GENOMIC DNA]</scope>
    <source>
        <strain evidence="7 8">S-16</strain>
    </source>
</reference>
<dbReference type="SUPFAM" id="SSF47384">
    <property type="entry name" value="Homodimeric domain of signal transducing histidine kinase"/>
    <property type="match status" value="1"/>
</dbReference>
<dbReference type="Gene3D" id="3.40.50.2300">
    <property type="match status" value="1"/>
</dbReference>
<keyword evidence="8" id="KW-1185">Reference proteome</keyword>
<dbReference type="Gene3D" id="1.10.287.130">
    <property type="match status" value="1"/>
</dbReference>
<dbReference type="SMART" id="SM00091">
    <property type="entry name" value="PAS"/>
    <property type="match status" value="1"/>
</dbReference>
<dbReference type="AlphaFoldDB" id="A0A3N7HIT0"/>
<name>A0A3N7HIT0_9BURK</name>
<dbReference type="Gene3D" id="3.30.450.20">
    <property type="entry name" value="PAS domain"/>
    <property type="match status" value="1"/>
</dbReference>
<dbReference type="RefSeq" id="WP_124543359.1">
    <property type="nucleotide sequence ID" value="NZ_QUSW01000009.1"/>
</dbReference>
<dbReference type="SUPFAM" id="SSF52172">
    <property type="entry name" value="CheY-like"/>
    <property type="match status" value="1"/>
</dbReference>
<dbReference type="InterPro" id="IPR035965">
    <property type="entry name" value="PAS-like_dom_sf"/>
</dbReference>
<evidence type="ECO:0000259" key="6">
    <source>
        <dbReference type="PROSITE" id="PS50112"/>
    </source>
</evidence>
<comment type="catalytic activity">
    <reaction evidence="1">
        <text>ATP + protein L-histidine = ADP + protein N-phospho-L-histidine.</text>
        <dbReference type="EC" id="2.7.13.3"/>
    </reaction>
</comment>
<evidence type="ECO:0000256" key="3">
    <source>
        <dbReference type="ARBA" id="ARBA00022553"/>
    </source>
</evidence>
<dbReference type="GO" id="GO:0000155">
    <property type="term" value="F:phosphorelay sensor kinase activity"/>
    <property type="evidence" value="ECO:0007669"/>
    <property type="project" value="InterPro"/>
</dbReference>
<evidence type="ECO:0000256" key="1">
    <source>
        <dbReference type="ARBA" id="ARBA00000085"/>
    </source>
</evidence>
<dbReference type="CDD" id="cd00156">
    <property type="entry name" value="REC"/>
    <property type="match status" value="1"/>
</dbReference>
<dbReference type="Pfam" id="PF00072">
    <property type="entry name" value="Response_reg"/>
    <property type="match status" value="1"/>
</dbReference>
<evidence type="ECO:0000256" key="2">
    <source>
        <dbReference type="ARBA" id="ARBA00012438"/>
    </source>
</evidence>
<dbReference type="SMART" id="SM00448">
    <property type="entry name" value="REC"/>
    <property type="match status" value="1"/>
</dbReference>
<dbReference type="SMART" id="SM00388">
    <property type="entry name" value="HisKA"/>
    <property type="match status" value="1"/>
</dbReference>
<dbReference type="Pfam" id="PF00512">
    <property type="entry name" value="HisKA"/>
    <property type="match status" value="1"/>
</dbReference>
<dbReference type="PANTHER" id="PTHR44591">
    <property type="entry name" value="STRESS RESPONSE REGULATOR PROTEIN 1"/>
    <property type="match status" value="1"/>
</dbReference>
<feature type="domain" description="Response regulatory" evidence="5">
    <location>
        <begin position="206"/>
        <end position="323"/>
    </location>
</feature>
<evidence type="ECO:0000313" key="7">
    <source>
        <dbReference type="EMBL" id="RQP21947.1"/>
    </source>
</evidence>
<protein>
    <recommendedName>
        <fullName evidence="2">histidine kinase</fullName>
        <ecNumber evidence="2">2.7.13.3</ecNumber>
    </recommendedName>
</protein>
<evidence type="ECO:0000259" key="5">
    <source>
        <dbReference type="PROSITE" id="PS50110"/>
    </source>
</evidence>
<dbReference type="InterPro" id="IPR011006">
    <property type="entry name" value="CheY-like_superfamily"/>
</dbReference>
<sequence length="329" mass="35361">MSNEHLWLDSLIDGFMALDAAGCVVHCNSAVQDMLGLDCELIIGRGLLDAAPVLAASSEAIHDAMATGEAQTLAAPLVLGERSFSLRVSPVVRGGWTLQFVDVSAQVASDRRRGEDLARLAHDMRNPLAPLRTALELLKRPTVADATKERAREIMDRQIVELVGMIDRLQAIGRGLRDAPASAPAGPFMAPALADPSALPHDRGARVLVADDSELVQQSIVALLRVEGYEVRTVSDGEAAVAVANEWKPRYVLLDLHMPRLSGVDAAKQLRASHPPGDMVIVMMSGVSLNDAWRDHAKQAGFDLCVDKTADPNEWLAQMRAAGLVIRPA</sequence>
<dbReference type="InterPro" id="IPR003661">
    <property type="entry name" value="HisK_dim/P_dom"/>
</dbReference>
<dbReference type="CDD" id="cd00082">
    <property type="entry name" value="HisKA"/>
    <property type="match status" value="1"/>
</dbReference>
<dbReference type="EMBL" id="QUSW01000009">
    <property type="protein sequence ID" value="RQP21947.1"/>
    <property type="molecule type" value="Genomic_DNA"/>
</dbReference>
<proteinExistence type="predicted"/>
<feature type="modified residue" description="4-aspartylphosphate" evidence="4">
    <location>
        <position position="255"/>
    </location>
</feature>
<dbReference type="InterPro" id="IPR036097">
    <property type="entry name" value="HisK_dim/P_sf"/>
</dbReference>
<gene>
    <name evidence="7" type="ORF">DZC73_26305</name>
</gene>
<evidence type="ECO:0000256" key="4">
    <source>
        <dbReference type="PROSITE-ProRule" id="PRU00169"/>
    </source>
</evidence>